<evidence type="ECO:0000256" key="1">
    <source>
        <dbReference type="SAM" id="MobiDB-lite"/>
    </source>
</evidence>
<reference evidence="2 3" key="1">
    <citation type="journal article" date="2024" name="J Genomics">
        <title>Draft genome sequencing and assembly of Favolaschia claudopus CIRM-BRFM 2984 isolated from oak limbs.</title>
        <authorList>
            <person name="Navarro D."/>
            <person name="Drula E."/>
            <person name="Chaduli D."/>
            <person name="Cazenave R."/>
            <person name="Ahrendt S."/>
            <person name="Wang J."/>
            <person name="Lipzen A."/>
            <person name="Daum C."/>
            <person name="Barry K."/>
            <person name="Grigoriev I.V."/>
            <person name="Favel A."/>
            <person name="Rosso M.N."/>
            <person name="Martin F."/>
        </authorList>
    </citation>
    <scope>NUCLEOTIDE SEQUENCE [LARGE SCALE GENOMIC DNA]</scope>
    <source>
        <strain evidence="2 3">CIRM-BRFM 2984</strain>
    </source>
</reference>
<evidence type="ECO:0000313" key="2">
    <source>
        <dbReference type="EMBL" id="KAK7006847.1"/>
    </source>
</evidence>
<feature type="compositionally biased region" description="Polar residues" evidence="1">
    <location>
        <begin position="152"/>
        <end position="165"/>
    </location>
</feature>
<sequence>MSRSCRDSPGKLGLPDRLFLFGNPLAENLGFPNRIIPSLCSQESQLRHFFLAARGVGAEGGGRQQWWLIVLNCGERIWFWPQGNEESDEEEAKEEIDADGWTHSLYVLQSSIMLQIYSFLYLSILAGAVPLTGNTTTRTGIVEITFSESNNPQAMLPNSTTTSPDLRSRAGDTESTVIGESSGVTSIATVRSNVAPSTSSVFEPHPIQGRKQVNPSLPHPLVMRRARPQHLAFP</sequence>
<keyword evidence="3" id="KW-1185">Reference proteome</keyword>
<dbReference type="AlphaFoldDB" id="A0AAW0ADM6"/>
<protein>
    <submittedName>
        <fullName evidence="2">Uncharacterized protein</fullName>
    </submittedName>
</protein>
<name>A0AAW0ADM6_9AGAR</name>
<organism evidence="2 3">
    <name type="scientific">Favolaschia claudopus</name>
    <dbReference type="NCBI Taxonomy" id="2862362"/>
    <lineage>
        <taxon>Eukaryota</taxon>
        <taxon>Fungi</taxon>
        <taxon>Dikarya</taxon>
        <taxon>Basidiomycota</taxon>
        <taxon>Agaricomycotina</taxon>
        <taxon>Agaricomycetes</taxon>
        <taxon>Agaricomycetidae</taxon>
        <taxon>Agaricales</taxon>
        <taxon>Marasmiineae</taxon>
        <taxon>Mycenaceae</taxon>
        <taxon>Favolaschia</taxon>
    </lineage>
</organism>
<feature type="compositionally biased region" description="Polar residues" evidence="1">
    <location>
        <begin position="173"/>
        <end position="182"/>
    </location>
</feature>
<evidence type="ECO:0000313" key="3">
    <source>
        <dbReference type="Proteomes" id="UP001362999"/>
    </source>
</evidence>
<proteinExistence type="predicted"/>
<dbReference type="EMBL" id="JAWWNJ010000074">
    <property type="protein sequence ID" value="KAK7006847.1"/>
    <property type="molecule type" value="Genomic_DNA"/>
</dbReference>
<feature type="region of interest" description="Disordered" evidence="1">
    <location>
        <begin position="152"/>
        <end position="182"/>
    </location>
</feature>
<comment type="caution">
    <text evidence="2">The sequence shown here is derived from an EMBL/GenBank/DDBJ whole genome shotgun (WGS) entry which is preliminary data.</text>
</comment>
<accession>A0AAW0ADM6</accession>
<dbReference type="Proteomes" id="UP001362999">
    <property type="component" value="Unassembled WGS sequence"/>
</dbReference>
<gene>
    <name evidence="2" type="ORF">R3P38DRAFT_2793529</name>
</gene>